<keyword evidence="10" id="KW-1185">Reference proteome</keyword>
<dbReference type="EMBL" id="FO082048">
    <property type="protein sequence ID" value="CCE84603.1"/>
    <property type="molecule type" value="Genomic_DNA"/>
</dbReference>
<accession>G8YAI9</accession>
<dbReference type="Gene3D" id="3.90.1750.10">
    <property type="entry name" value="Hect, E3 ligase catalytic domains"/>
    <property type="match status" value="1"/>
</dbReference>
<dbReference type="CDD" id="cd00078">
    <property type="entry name" value="HECTc"/>
    <property type="match status" value="1"/>
</dbReference>
<keyword evidence="3" id="KW-0808">Transferase</keyword>
<dbReference type="GO" id="GO:0000209">
    <property type="term" value="P:protein polyubiquitination"/>
    <property type="evidence" value="ECO:0007669"/>
    <property type="project" value="InterPro"/>
</dbReference>
<dbReference type="Proteomes" id="UP000005222">
    <property type="component" value="Chromosome K"/>
</dbReference>
<feature type="compositionally biased region" description="Low complexity" evidence="6">
    <location>
        <begin position="23"/>
        <end position="37"/>
    </location>
</feature>
<dbReference type="OrthoDB" id="8068875at2759"/>
<evidence type="ECO:0000259" key="7">
    <source>
        <dbReference type="PROSITE" id="PS50237"/>
    </source>
</evidence>
<dbReference type="Gene3D" id="3.30.2410.10">
    <property type="entry name" value="Hect, E3 ligase catalytic domain"/>
    <property type="match status" value="1"/>
</dbReference>
<protein>
    <recommendedName>
        <fullName evidence="2">HECT-type E3 ubiquitin transferase</fullName>
        <ecNumber evidence="2">2.3.2.26</ecNumber>
    </recommendedName>
</protein>
<reference evidence="10" key="2">
    <citation type="journal article" date="2012" name="G3 (Bethesda)">
        <title>Pichia sorbitophila, an interspecies yeast hybrid reveals early steps of genome resolution following polyploidization.</title>
        <authorList>
            <person name="Leh Louis V."/>
            <person name="Despons L."/>
            <person name="Friedrich A."/>
            <person name="Martin T."/>
            <person name="Durrens P."/>
            <person name="Casaregola S."/>
            <person name="Neuveglise C."/>
            <person name="Fairhead C."/>
            <person name="Marck C."/>
            <person name="Cruz J.A."/>
            <person name="Straub M.L."/>
            <person name="Kugler V."/>
            <person name="Sacerdot C."/>
            <person name="Uzunov Z."/>
            <person name="Thierry A."/>
            <person name="Weiss S."/>
            <person name="Bleykasten C."/>
            <person name="De Montigny J."/>
            <person name="Jacques N."/>
            <person name="Jung P."/>
            <person name="Lemaire M."/>
            <person name="Mallet S."/>
            <person name="Morel G."/>
            <person name="Richard G.F."/>
            <person name="Sarkar A."/>
            <person name="Savel G."/>
            <person name="Schacherer J."/>
            <person name="Seret M.L."/>
            <person name="Talla E."/>
            <person name="Samson G."/>
            <person name="Jubin C."/>
            <person name="Poulain J."/>
            <person name="Vacherie B."/>
            <person name="Barbe V."/>
            <person name="Pelletier E."/>
            <person name="Sherman D.J."/>
            <person name="Westhof E."/>
            <person name="Weissenbach J."/>
            <person name="Baret P.V."/>
            <person name="Wincker P."/>
            <person name="Gaillardin C."/>
            <person name="Dujon B."/>
            <person name="Souciet J.L."/>
        </authorList>
    </citation>
    <scope>NUCLEOTIDE SEQUENCE [LARGE SCALE GENOMIC DNA]</scope>
    <source>
        <strain evidence="10">ATCC MYA-4447 / BCRC 22081 / CBS 7064 / NBRC 10061 / NRRL Y-12695</strain>
    </source>
</reference>
<dbReference type="SUPFAM" id="SSF56204">
    <property type="entry name" value="Hect, E3 ligase catalytic domain"/>
    <property type="match status" value="1"/>
</dbReference>
<evidence type="ECO:0000313" key="10">
    <source>
        <dbReference type="Proteomes" id="UP000005222"/>
    </source>
</evidence>
<evidence type="ECO:0000313" key="8">
    <source>
        <dbReference type="EMBL" id="CCE83572.1"/>
    </source>
</evidence>
<dbReference type="eggNOG" id="KOG0941">
    <property type="taxonomic scope" value="Eukaryota"/>
</dbReference>
<feature type="region of interest" description="Disordered" evidence="6">
    <location>
        <begin position="1"/>
        <end position="52"/>
    </location>
</feature>
<feature type="domain" description="HECT" evidence="7">
    <location>
        <begin position="589"/>
        <end position="924"/>
    </location>
</feature>
<evidence type="ECO:0000256" key="5">
    <source>
        <dbReference type="PROSITE-ProRule" id="PRU00104"/>
    </source>
</evidence>
<keyword evidence="4 5" id="KW-0833">Ubl conjugation pathway</keyword>
<proteinExistence type="predicted"/>
<evidence type="ECO:0000256" key="3">
    <source>
        <dbReference type="ARBA" id="ARBA00022679"/>
    </source>
</evidence>
<dbReference type="PANTHER" id="PTHR45700:SF8">
    <property type="entry name" value="HECT-TYPE E3 UBIQUITIN TRANSFERASE"/>
    <property type="match status" value="1"/>
</dbReference>
<dbReference type="STRING" id="559304.G8YAI9"/>
<feature type="active site" description="Glycyl thioester intermediate" evidence="5">
    <location>
        <position position="892"/>
    </location>
</feature>
<evidence type="ECO:0000256" key="6">
    <source>
        <dbReference type="SAM" id="MobiDB-lite"/>
    </source>
</evidence>
<dbReference type="FunCoup" id="G8YAI9">
    <property type="interactions" value="117"/>
</dbReference>
<dbReference type="OMA" id="MYYLFGA"/>
<dbReference type="AlphaFoldDB" id="G8YAI9"/>
<dbReference type="Proteomes" id="UP000005222">
    <property type="component" value="Chromosome L"/>
</dbReference>
<dbReference type="GO" id="GO:0061630">
    <property type="term" value="F:ubiquitin protein ligase activity"/>
    <property type="evidence" value="ECO:0007669"/>
    <property type="project" value="UniProtKB-EC"/>
</dbReference>
<comment type="catalytic activity">
    <reaction evidence="1">
        <text>S-ubiquitinyl-[E2 ubiquitin-conjugating enzyme]-L-cysteine + [acceptor protein]-L-lysine = [E2 ubiquitin-conjugating enzyme]-L-cysteine + N(6)-ubiquitinyl-[acceptor protein]-L-lysine.</text>
        <dbReference type="EC" id="2.3.2.26"/>
    </reaction>
</comment>
<dbReference type="SMART" id="SM00119">
    <property type="entry name" value="HECTc"/>
    <property type="match status" value="1"/>
</dbReference>
<organism evidence="8 10">
    <name type="scientific">Pichia sorbitophila (strain ATCC MYA-4447 / BCRC 22081 / CBS 7064 / NBRC 10061 / NRRL Y-12695)</name>
    <name type="common">Hybrid yeast</name>
    <dbReference type="NCBI Taxonomy" id="559304"/>
    <lineage>
        <taxon>Eukaryota</taxon>
        <taxon>Fungi</taxon>
        <taxon>Dikarya</taxon>
        <taxon>Ascomycota</taxon>
        <taxon>Saccharomycotina</taxon>
        <taxon>Pichiomycetes</taxon>
        <taxon>Debaryomycetaceae</taxon>
        <taxon>Millerozyma</taxon>
    </lineage>
</organism>
<evidence type="ECO:0000256" key="4">
    <source>
        <dbReference type="ARBA" id="ARBA00022786"/>
    </source>
</evidence>
<evidence type="ECO:0000313" key="9">
    <source>
        <dbReference type="EMBL" id="CCE84603.1"/>
    </source>
</evidence>
<dbReference type="Gene3D" id="3.30.2160.10">
    <property type="entry name" value="Hect, E3 ligase catalytic domain"/>
    <property type="match status" value="1"/>
</dbReference>
<evidence type="ECO:0000256" key="1">
    <source>
        <dbReference type="ARBA" id="ARBA00000885"/>
    </source>
</evidence>
<dbReference type="HOGENOM" id="CLU_002173_5_1_1"/>
<dbReference type="EC" id="2.3.2.26" evidence="2"/>
<dbReference type="FunFam" id="3.30.2410.10:FF:000003">
    <property type="entry name" value="probable E3 ubiquitin-protein ligase HERC4 isoform X1"/>
    <property type="match status" value="1"/>
</dbReference>
<evidence type="ECO:0000256" key="2">
    <source>
        <dbReference type="ARBA" id="ARBA00012485"/>
    </source>
</evidence>
<dbReference type="InterPro" id="IPR035983">
    <property type="entry name" value="Hect_E3_ubiquitin_ligase"/>
</dbReference>
<gene>
    <name evidence="8" type="primary">Piso0_004152</name>
    <name evidence="8" type="ORF">GNLVRS01_PISO0K10592g</name>
    <name evidence="9" type="ORF">GNLVRS01_PISO0L10593g</name>
</gene>
<reference evidence="8" key="1">
    <citation type="submission" date="2011-10" db="EMBL/GenBank/DDBJ databases">
        <authorList>
            <person name="Genoscope - CEA"/>
        </authorList>
    </citation>
    <scope>NUCLEOTIDE SEQUENCE</scope>
</reference>
<dbReference type="InParanoid" id="G8YAI9"/>
<sequence>MIRRKSVAPRPSVKEGSSNQGCPSQPSSQPQPDSTTQHVDAPKSSESNSSQWRIFDIFKSVPNDSKKAADTNESSEESRKRGTSEKESYVKGCCCCGTVVTYPARSKKFLCTVCHTTNLLDSRNINSAETGNHAPPFISFKLVKDMLDKCLAEAQKSNANGEPKSTHQIFEPLSTYLFDSFSNFACLNGSFKIKKSSKKLHYSTSNIDIRDIHATFNLLTSLPTKRPLFKALYGASELLKRVDVGCENDPRNLKWLLILLEIPFLYKVLISGDTKTKQTCSMIDVSEIKALSYDILKRALGVLSNVNSPFTLNYITWWFAKLDRSVFSSKIDLINLYITFHLKKYFYLANSTQTGRRGSVRGRPGPSRYRGDMEYIDPSSLKDEAIESSSGPLSPGILNLPISQITNSITGLKESKKPDQYCKIKIHQYGNDWHLKTASMVLALFIKANSFRSEASKLPASIFYNSLVDFVNLKMDFDMWQSEKKFNEIKPSDNSEPEIQMIIDYIHGTKNNFKFDDVMSYFFCQFPFLVSLGGKISILEYEARRQMERKAEEAFINSLDKRIAIDVYFRVKVRREFIVQDSLRCIKLNTPNLKKSLRVQFVNELGIDAGGLKKEWFLLLTRSLFSPEAGMFVNVEDSNYLWFSISPAENNEMYFLFGAILGLAIYNSTILNLKFPTALYKLLLNIPVGLDDYRQLYPSTAKNLVTLKNYDSDVLEDLDLNFEISFKDVFGKIHSKELIPNGRHIRVTKENADQYIRCYSKFFMHDGVASQISFFIKGFSTVIGGNALSLFSPEEIELLLCGSDEETLDINTLKSITKYAGWKDQEQASNSIVIRWFWEYLEALSFKEQRKFLLFVTGSDRVPATGLQNLNFKITRLSNGRDSHRLPVAHTCFNELALYDYSSKSKFIQKLNTAVNESSGFGIK</sequence>
<feature type="region of interest" description="Disordered" evidence="6">
    <location>
        <begin position="64"/>
        <end position="83"/>
    </location>
</feature>
<dbReference type="PROSITE" id="PS50237">
    <property type="entry name" value="HECT"/>
    <property type="match status" value="1"/>
</dbReference>
<dbReference type="Pfam" id="PF00632">
    <property type="entry name" value="HECT"/>
    <property type="match status" value="1"/>
</dbReference>
<dbReference type="PANTHER" id="PTHR45700">
    <property type="entry name" value="UBIQUITIN-PROTEIN LIGASE E3C"/>
    <property type="match status" value="1"/>
</dbReference>
<dbReference type="InterPro" id="IPR044611">
    <property type="entry name" value="E3A/B/C-like"/>
</dbReference>
<name>G8YAI9_PICSO</name>
<dbReference type="EMBL" id="FO082049">
    <property type="protein sequence ID" value="CCE83572.1"/>
    <property type="molecule type" value="Genomic_DNA"/>
</dbReference>
<dbReference type="InterPro" id="IPR000569">
    <property type="entry name" value="HECT_dom"/>
</dbReference>